<name>D3AX71_HETP5</name>
<dbReference type="InterPro" id="IPR036716">
    <property type="entry name" value="Pest_crys_N_sf"/>
</dbReference>
<dbReference type="InParanoid" id="D3AX71"/>
<reference evidence="1 2" key="1">
    <citation type="journal article" date="2011" name="Genome Res.">
        <title>Phylogeny-wide analysis of social amoeba genomes highlights ancient origins for complex intercellular communication.</title>
        <authorList>
            <person name="Heidel A.J."/>
            <person name="Lawal H.M."/>
            <person name="Felder M."/>
            <person name="Schilde C."/>
            <person name="Helps N.R."/>
            <person name="Tunggal B."/>
            <person name="Rivero F."/>
            <person name="John U."/>
            <person name="Schleicher M."/>
            <person name="Eichinger L."/>
            <person name="Platzer M."/>
            <person name="Noegel A.A."/>
            <person name="Schaap P."/>
            <person name="Gloeckner G."/>
        </authorList>
    </citation>
    <scope>NUCLEOTIDE SEQUENCE [LARGE SCALE GENOMIC DNA]</scope>
    <source>
        <strain evidence="2">ATCC 26659 / Pp 5 / PN500</strain>
    </source>
</reference>
<dbReference type="Proteomes" id="UP000001396">
    <property type="component" value="Unassembled WGS sequence"/>
</dbReference>
<dbReference type="Gene3D" id="1.20.190.10">
    <property type="entry name" value="Pesticidal crystal protein, N-terminal domain"/>
    <property type="match status" value="1"/>
</dbReference>
<dbReference type="RefSeq" id="XP_020438245.1">
    <property type="nucleotide sequence ID" value="XM_020571722.1"/>
</dbReference>
<dbReference type="GO" id="GO:0090729">
    <property type="term" value="F:toxin activity"/>
    <property type="evidence" value="ECO:0007669"/>
    <property type="project" value="InterPro"/>
</dbReference>
<evidence type="ECO:0000313" key="1">
    <source>
        <dbReference type="EMBL" id="EFA86140.1"/>
    </source>
</evidence>
<protein>
    <submittedName>
        <fullName evidence="1">N-terminal delta endotoxin domain-containing protein</fullName>
    </submittedName>
</protein>
<organism evidence="1 2">
    <name type="scientific">Heterostelium pallidum (strain ATCC 26659 / Pp 5 / PN500)</name>
    <name type="common">Cellular slime mold</name>
    <name type="synonym">Polysphondylium pallidum</name>
    <dbReference type="NCBI Taxonomy" id="670386"/>
    <lineage>
        <taxon>Eukaryota</taxon>
        <taxon>Amoebozoa</taxon>
        <taxon>Evosea</taxon>
        <taxon>Eumycetozoa</taxon>
        <taxon>Dictyostelia</taxon>
        <taxon>Acytosteliales</taxon>
        <taxon>Acytosteliaceae</taxon>
        <taxon>Heterostelium</taxon>
    </lineage>
</organism>
<dbReference type="SUPFAM" id="SSF56849">
    <property type="entry name" value="delta-Endotoxin (insectocide), N-terminal domain"/>
    <property type="match status" value="1"/>
</dbReference>
<dbReference type="GeneID" id="31356232"/>
<dbReference type="PANTHER" id="PTHR37514:SF1">
    <property type="entry name" value="N-TERMINAL DELTA ENDOTOXIN DOMAIN-CONTAINING PROTEIN-RELATED"/>
    <property type="match status" value="1"/>
</dbReference>
<accession>D3AX71</accession>
<evidence type="ECO:0000313" key="2">
    <source>
        <dbReference type="Proteomes" id="UP000001396"/>
    </source>
</evidence>
<sequence length="473" mass="54517">MDKDIDTNNSECSEYKSKLNQFIAKQSEQLKQLFPDFKGFSEEETKTLEDSFKKSYDNPEIESIFDDWPLIDMALILGNVFSFHPAGGPFTAAFNILFGALGLFNNGQDKMKQIMEEVEKLVNQKIGEFARNQALLRFQALQTTGDRYFRLSQQWYDNNSVQTTLDPSKKVIFEDDGFNMPLSALEMVYLDYLRDLETALVFFGGEEYLAYTIPFYYLTGGLYVALQRDVILKGKEMGFDASYIDGTPNTKSLKVLLHEKIEEMMSISLKGVYPFQRLKNWGGLFNFPPYFGAAMKFINGDLVLYPNGVTVLHPNYFHEIEFPEAKGVYKFGGLPDADRYGLVYHPNRSLRSGVWGLTCHNKILWDFSINYKLNCKTSHSRRFKIRVYHMIKGQASFSLINLLGGQEVQLMEWTTPSTRAYLYQYNAGENEGYNESQVFNVPNFKNMIIRLNRKQDVGYTHMAFFGGIEFIDE</sequence>
<comment type="caution">
    <text evidence="1">The sequence shown here is derived from an EMBL/GenBank/DDBJ whole genome shotgun (WGS) entry which is preliminary data.</text>
</comment>
<dbReference type="OMA" id="FNSQERF"/>
<dbReference type="AlphaFoldDB" id="D3AX71"/>
<dbReference type="EMBL" id="ADBJ01000003">
    <property type="protein sequence ID" value="EFA86140.1"/>
    <property type="molecule type" value="Genomic_DNA"/>
</dbReference>
<dbReference type="FunCoup" id="D3AX71">
    <property type="interactions" value="130"/>
</dbReference>
<gene>
    <name evidence="1" type="primary">prtA</name>
    <name evidence="1" type="ORF">PPL_00701</name>
</gene>
<keyword evidence="2" id="KW-1185">Reference proteome</keyword>
<proteinExistence type="predicted"/>
<dbReference type="PANTHER" id="PTHR37514">
    <property type="entry name" value="N-TERMINAL DELTA ENDOTOXIN DOMAIN-CONTAINING PROTEIN-RELATED"/>
    <property type="match status" value="1"/>
</dbReference>